<feature type="compositionally biased region" description="Low complexity" evidence="1">
    <location>
        <begin position="96"/>
        <end position="142"/>
    </location>
</feature>
<feature type="compositionally biased region" description="Low complexity" evidence="1">
    <location>
        <begin position="203"/>
        <end position="262"/>
    </location>
</feature>
<dbReference type="InterPro" id="IPR051425">
    <property type="entry name" value="Formin_Homology"/>
</dbReference>
<evidence type="ECO:0000313" key="5">
    <source>
        <dbReference type="Proteomes" id="UP000028870"/>
    </source>
</evidence>
<reference evidence="4" key="1">
    <citation type="submission" date="2014-03" db="EMBL/GenBank/DDBJ databases">
        <title>Draft Genome Sequence of Mycobacterium cosmeticum DSM 44829.</title>
        <authorList>
            <person name="Croce O."/>
            <person name="Robert C."/>
            <person name="Raoult D."/>
            <person name="Drancourt M."/>
        </authorList>
    </citation>
    <scope>NUCLEOTIDE SEQUENCE [LARGE SCALE GENOMIC DNA]</scope>
    <source>
        <strain evidence="4">DSM 44829</strain>
    </source>
</reference>
<dbReference type="eggNOG" id="ENOG5030NSA">
    <property type="taxonomic scope" value="Bacteria"/>
</dbReference>
<keyword evidence="3" id="KW-0732">Signal</keyword>
<keyword evidence="2" id="KW-0812">Transmembrane</keyword>
<evidence type="ECO:0000256" key="3">
    <source>
        <dbReference type="SAM" id="SignalP"/>
    </source>
</evidence>
<evidence type="ECO:0000313" key="4">
    <source>
        <dbReference type="EMBL" id="CDO05613.1"/>
    </source>
</evidence>
<evidence type="ECO:0000256" key="2">
    <source>
        <dbReference type="SAM" id="Phobius"/>
    </source>
</evidence>
<dbReference type="PANTHER" id="PTHR45725">
    <property type="entry name" value="FORMIN HOMOLOGY 2 FAMILY MEMBER"/>
    <property type="match status" value="1"/>
</dbReference>
<protein>
    <submittedName>
        <fullName evidence="4">Uncharacterized protein</fullName>
    </submittedName>
</protein>
<evidence type="ECO:0000256" key="1">
    <source>
        <dbReference type="SAM" id="MobiDB-lite"/>
    </source>
</evidence>
<accession>W9AJJ2</accession>
<dbReference type="STRING" id="258533.BN977_00387"/>
<dbReference type="AlphaFoldDB" id="W9AJJ2"/>
<sequence>MRATRELFPRRNVVAGVASSLVISLTALISGLAPAAASPNTKADPAAPTTTVVEAPEAAAPQQQAPKSEEGGREAQLPTAAPQPEPKAAPLPEVVTPTQAPAVQPKPAATPTATPTVEVQTPPAPQTTATPTTKAPQAATTTPAPPTTHTPTTDTTTTTKVAEPTTAAPTSTPKATPTETPADPSPQPRSSTGDRPVDRVPETPAVDPSVPSSSVSASPAEAPATPSTPAAPSTATAEAAATPTVTGVPSETETSSTATKAARPIETVRPQTLEAPEADVELARNAKPIEQKPEPAPQQDIAALAVSLNVTHRDDDRDRDWDRPDWNRPDFGRERSDGLDWDRKVRQWRPEWVQYDEYYRPIIFNPYRDPVRVVYVYQNSPRIVTINPLQRVVLYAAELAAYSFTAVVVNALNTAVNVAVGSFFGGGFIPAVGVPLPPPPPPVWRYDNVPVQVRYSRAVYEPFRVQRIVDVGDDTRYGERKVLLDGVTPAWGVWTQTAAGERQFEVHRTQQFPGLDEPREAPLPGDYRMQLVSGNTTEASNGLDRNQVYLIAAAVACSVLSLGAVGLVVLMGRRRGM</sequence>
<dbReference type="EMBL" id="CCBB010000001">
    <property type="protein sequence ID" value="CDO05613.1"/>
    <property type="molecule type" value="Genomic_DNA"/>
</dbReference>
<reference evidence="4" key="2">
    <citation type="submission" date="2014-03" db="EMBL/GenBank/DDBJ databases">
        <authorList>
            <person name="Urmite Genomes"/>
        </authorList>
    </citation>
    <scope>NUCLEOTIDE SEQUENCE</scope>
    <source>
        <strain evidence="4">DSM 44829</strain>
    </source>
</reference>
<feature type="chain" id="PRO_5004916418" evidence="3">
    <location>
        <begin position="36"/>
        <end position="577"/>
    </location>
</feature>
<keyword evidence="5" id="KW-1185">Reference proteome</keyword>
<feature type="compositionally biased region" description="Low complexity" evidence="1">
    <location>
        <begin position="149"/>
        <end position="182"/>
    </location>
</feature>
<gene>
    <name evidence="4" type="ORF">BN977_00387</name>
</gene>
<comment type="caution">
    <text evidence="4">The sequence shown here is derived from an EMBL/GenBank/DDBJ whole genome shotgun (WGS) entry which is preliminary data.</text>
</comment>
<dbReference type="RefSeq" id="WP_051560959.1">
    <property type="nucleotide sequence ID" value="NZ_CCBB010000001.1"/>
</dbReference>
<proteinExistence type="predicted"/>
<keyword evidence="2" id="KW-1133">Transmembrane helix</keyword>
<dbReference type="PANTHER" id="PTHR45725:SF10">
    <property type="entry name" value="FH2 DOMAIN-CONTAINING PROTEIN"/>
    <property type="match status" value="1"/>
</dbReference>
<feature type="region of interest" description="Disordered" evidence="1">
    <location>
        <begin position="36"/>
        <end position="278"/>
    </location>
</feature>
<feature type="transmembrane region" description="Helical" evidence="2">
    <location>
        <begin position="548"/>
        <end position="571"/>
    </location>
</feature>
<feature type="region of interest" description="Disordered" evidence="1">
    <location>
        <begin position="312"/>
        <end position="334"/>
    </location>
</feature>
<feature type="compositionally biased region" description="Low complexity" evidence="1">
    <location>
        <begin position="45"/>
        <end position="66"/>
    </location>
</feature>
<dbReference type="Proteomes" id="UP000028870">
    <property type="component" value="Unassembled WGS sequence"/>
</dbReference>
<organism evidence="4 5">
    <name type="scientific">Mycolicibacterium cosmeticum</name>
    <dbReference type="NCBI Taxonomy" id="258533"/>
    <lineage>
        <taxon>Bacteria</taxon>
        <taxon>Bacillati</taxon>
        <taxon>Actinomycetota</taxon>
        <taxon>Actinomycetes</taxon>
        <taxon>Mycobacteriales</taxon>
        <taxon>Mycobacteriaceae</taxon>
        <taxon>Mycolicibacterium</taxon>
    </lineage>
</organism>
<name>W9AJJ2_MYCCO</name>
<dbReference type="OrthoDB" id="4641821at2"/>
<feature type="signal peptide" evidence="3">
    <location>
        <begin position="1"/>
        <end position="35"/>
    </location>
</feature>
<keyword evidence="2" id="KW-0472">Membrane</keyword>